<gene>
    <name evidence="2" type="ORF">GCM10009850_120400</name>
</gene>
<evidence type="ECO:0000313" key="2">
    <source>
        <dbReference type="EMBL" id="GAA2216570.1"/>
    </source>
</evidence>
<evidence type="ECO:0000313" key="3">
    <source>
        <dbReference type="Proteomes" id="UP001499843"/>
    </source>
</evidence>
<sequence length="225" mass="23910">MRRVIVVLSAFVIGVLGVAVLSGPANAETGWISPGSTVCTDRTQSSGGVTIYGIGNNQPSLWTVFAASAVNGPETVVFRRSTGSIENYPTVTHPDPGTYFYRFCVRNPRTDGFRQVVKLRMYGNGPIGQAGIGPHHAVLTQNSMFCGEFSRGAARFVAQSDVPVRFWLQGFDADYSSRHIVFDVTGTAVDQVVALPAELHSMEACVSTPASATSTATVSFDLVGA</sequence>
<accession>A0ABN3D3Z7</accession>
<proteinExistence type="predicted"/>
<protein>
    <recommendedName>
        <fullName evidence="4">Secreted protein</fullName>
    </recommendedName>
</protein>
<comment type="caution">
    <text evidence="2">The sequence shown here is derived from an EMBL/GenBank/DDBJ whole genome shotgun (WGS) entry which is preliminary data.</text>
</comment>
<dbReference type="Proteomes" id="UP001499843">
    <property type="component" value="Unassembled WGS sequence"/>
</dbReference>
<keyword evidence="1" id="KW-0732">Signal</keyword>
<reference evidence="2 3" key="1">
    <citation type="journal article" date="2019" name="Int. J. Syst. Evol. Microbiol.">
        <title>The Global Catalogue of Microorganisms (GCM) 10K type strain sequencing project: providing services to taxonomists for standard genome sequencing and annotation.</title>
        <authorList>
            <consortium name="The Broad Institute Genomics Platform"/>
            <consortium name="The Broad Institute Genome Sequencing Center for Infectious Disease"/>
            <person name="Wu L."/>
            <person name="Ma J."/>
        </authorList>
    </citation>
    <scope>NUCLEOTIDE SEQUENCE [LARGE SCALE GENOMIC DNA]</scope>
    <source>
        <strain evidence="2 3">JCM 16114</strain>
    </source>
</reference>
<keyword evidence="3" id="KW-1185">Reference proteome</keyword>
<evidence type="ECO:0000256" key="1">
    <source>
        <dbReference type="SAM" id="SignalP"/>
    </source>
</evidence>
<organism evidence="2 3">
    <name type="scientific">Nonomuraea monospora</name>
    <dbReference type="NCBI Taxonomy" id="568818"/>
    <lineage>
        <taxon>Bacteria</taxon>
        <taxon>Bacillati</taxon>
        <taxon>Actinomycetota</taxon>
        <taxon>Actinomycetes</taxon>
        <taxon>Streptosporangiales</taxon>
        <taxon>Streptosporangiaceae</taxon>
        <taxon>Nonomuraea</taxon>
    </lineage>
</organism>
<name>A0ABN3D3Z7_9ACTN</name>
<dbReference type="EMBL" id="BAAAQX010000074">
    <property type="protein sequence ID" value="GAA2216570.1"/>
    <property type="molecule type" value="Genomic_DNA"/>
</dbReference>
<feature type="chain" id="PRO_5046417758" description="Secreted protein" evidence="1">
    <location>
        <begin position="28"/>
        <end position="225"/>
    </location>
</feature>
<evidence type="ECO:0008006" key="4">
    <source>
        <dbReference type="Google" id="ProtNLM"/>
    </source>
</evidence>
<feature type="signal peptide" evidence="1">
    <location>
        <begin position="1"/>
        <end position="27"/>
    </location>
</feature>
<dbReference type="RefSeq" id="WP_344496291.1">
    <property type="nucleotide sequence ID" value="NZ_BAAAQX010000074.1"/>
</dbReference>